<evidence type="ECO:0000259" key="21">
    <source>
        <dbReference type="Pfam" id="PF04389"/>
    </source>
</evidence>
<keyword evidence="6" id="KW-0964">Secreted</keyword>
<keyword evidence="13" id="KW-0862">Zinc</keyword>
<keyword evidence="14" id="KW-0333">Golgi apparatus</keyword>
<evidence type="ECO:0000256" key="19">
    <source>
        <dbReference type="ARBA" id="ARBA00025833"/>
    </source>
</evidence>
<keyword evidence="9" id="KW-0479">Metal-binding</keyword>
<dbReference type="GO" id="GO:0070573">
    <property type="term" value="F:metallodipeptidase activity"/>
    <property type="evidence" value="ECO:0007669"/>
    <property type="project" value="InterPro"/>
</dbReference>
<evidence type="ECO:0000256" key="15">
    <source>
        <dbReference type="ARBA" id="ARBA00023049"/>
    </source>
</evidence>
<evidence type="ECO:0000256" key="16">
    <source>
        <dbReference type="ARBA" id="ARBA00023145"/>
    </source>
</evidence>
<evidence type="ECO:0000256" key="17">
    <source>
        <dbReference type="ARBA" id="ARBA00023180"/>
    </source>
</evidence>
<evidence type="ECO:0000256" key="18">
    <source>
        <dbReference type="ARBA" id="ARBA00023228"/>
    </source>
</evidence>
<dbReference type="SUPFAM" id="SSF53187">
    <property type="entry name" value="Zn-dependent exopeptidases"/>
    <property type="match status" value="1"/>
</dbReference>
<dbReference type="GO" id="GO:0004180">
    <property type="term" value="F:carboxypeptidase activity"/>
    <property type="evidence" value="ECO:0007669"/>
    <property type="project" value="UniProtKB-KW"/>
</dbReference>
<proteinExistence type="predicted"/>
<evidence type="ECO:0000256" key="20">
    <source>
        <dbReference type="ARBA" id="ARBA00033328"/>
    </source>
</evidence>
<dbReference type="InterPro" id="IPR039866">
    <property type="entry name" value="CPQ"/>
</dbReference>
<dbReference type="PANTHER" id="PTHR12053:SF3">
    <property type="entry name" value="CARBOXYPEPTIDASE Q"/>
    <property type="match status" value="1"/>
</dbReference>
<dbReference type="GO" id="GO:0006508">
    <property type="term" value="P:proteolysis"/>
    <property type="evidence" value="ECO:0007669"/>
    <property type="project" value="UniProtKB-KW"/>
</dbReference>
<keyword evidence="10" id="KW-0732">Signal</keyword>
<keyword evidence="16" id="KW-0865">Zymogen</keyword>
<keyword evidence="7" id="KW-0121">Carboxypeptidase</keyword>
<evidence type="ECO:0000256" key="10">
    <source>
        <dbReference type="ARBA" id="ARBA00022729"/>
    </source>
</evidence>
<keyword evidence="15" id="KW-0482">Metalloprotease</keyword>
<evidence type="ECO:0000256" key="9">
    <source>
        <dbReference type="ARBA" id="ARBA00022723"/>
    </source>
</evidence>
<dbReference type="PANTHER" id="PTHR12053">
    <property type="entry name" value="PROTEASE FAMILY M28 PLASMA GLUTAMATE CARBOXYPEPTIDASE-RELATED"/>
    <property type="match status" value="1"/>
</dbReference>
<keyword evidence="17" id="KW-0325">Glycoprotein</keyword>
<gene>
    <name evidence="22" type="ORF">EVB03_01700</name>
</gene>
<evidence type="ECO:0000313" key="22">
    <source>
        <dbReference type="EMBL" id="RZO21163.1"/>
    </source>
</evidence>
<keyword evidence="18" id="KW-0458">Lysosome</keyword>
<dbReference type="GO" id="GO:0005576">
    <property type="term" value="C:extracellular region"/>
    <property type="evidence" value="ECO:0007669"/>
    <property type="project" value="UniProtKB-SubCell"/>
</dbReference>
<evidence type="ECO:0000256" key="12">
    <source>
        <dbReference type="ARBA" id="ARBA00022824"/>
    </source>
</evidence>
<comment type="subcellular location">
    <subcellularLocation>
        <location evidence="1">Endoplasmic reticulum</location>
    </subcellularLocation>
    <subcellularLocation>
        <location evidence="3">Golgi apparatus</location>
    </subcellularLocation>
    <subcellularLocation>
        <location evidence="2">Lysosome</location>
    </subcellularLocation>
    <subcellularLocation>
        <location evidence="4">Secreted</location>
    </subcellularLocation>
</comment>
<dbReference type="Proteomes" id="UP000315889">
    <property type="component" value="Unassembled WGS sequence"/>
</dbReference>
<protein>
    <recommendedName>
        <fullName evidence="5">Carboxypeptidase Q</fullName>
    </recommendedName>
    <alternativeName>
        <fullName evidence="20">Plasma glutamate carboxypeptidase</fullName>
    </alternativeName>
</protein>
<dbReference type="AlphaFoldDB" id="A0A520MIV7"/>
<dbReference type="EMBL" id="SHBP01000002">
    <property type="protein sequence ID" value="RZO21163.1"/>
    <property type="molecule type" value="Genomic_DNA"/>
</dbReference>
<evidence type="ECO:0000256" key="6">
    <source>
        <dbReference type="ARBA" id="ARBA00022525"/>
    </source>
</evidence>
<evidence type="ECO:0000313" key="23">
    <source>
        <dbReference type="Proteomes" id="UP000315889"/>
    </source>
</evidence>
<evidence type="ECO:0000256" key="2">
    <source>
        <dbReference type="ARBA" id="ARBA00004371"/>
    </source>
</evidence>
<evidence type="ECO:0000256" key="11">
    <source>
        <dbReference type="ARBA" id="ARBA00022801"/>
    </source>
</evidence>
<organism evidence="22 23">
    <name type="scientific">SAR92 clade bacterium</name>
    <dbReference type="NCBI Taxonomy" id="2315479"/>
    <lineage>
        <taxon>Bacteria</taxon>
        <taxon>Pseudomonadati</taxon>
        <taxon>Pseudomonadota</taxon>
        <taxon>Gammaproteobacteria</taxon>
        <taxon>Cellvibrionales</taxon>
        <taxon>Porticoccaceae</taxon>
        <taxon>SAR92 clade</taxon>
    </lineage>
</organism>
<keyword evidence="11" id="KW-0378">Hydrolase</keyword>
<dbReference type="Gene3D" id="3.40.630.10">
    <property type="entry name" value="Zn peptidases"/>
    <property type="match status" value="1"/>
</dbReference>
<evidence type="ECO:0000256" key="14">
    <source>
        <dbReference type="ARBA" id="ARBA00023034"/>
    </source>
</evidence>
<feature type="domain" description="Peptidase M28" evidence="21">
    <location>
        <begin position="251"/>
        <end position="438"/>
    </location>
</feature>
<reference evidence="22 23" key="1">
    <citation type="submission" date="2019-02" db="EMBL/GenBank/DDBJ databases">
        <title>Prokaryotic population dynamics and viral predation in marine succession experiment using metagenomics: the confinement effect.</title>
        <authorList>
            <person name="Haro-Moreno J.M."/>
            <person name="Rodriguez-Valera F."/>
            <person name="Lopez-Perez M."/>
        </authorList>
    </citation>
    <scope>NUCLEOTIDE SEQUENCE [LARGE SCALE GENOMIC DNA]</scope>
    <source>
        <strain evidence="22">MED-G170</strain>
    </source>
</reference>
<comment type="subunit">
    <text evidence="19">Homodimer. The monomeric form is inactive while the homodimer is active.</text>
</comment>
<evidence type="ECO:0000256" key="8">
    <source>
        <dbReference type="ARBA" id="ARBA00022670"/>
    </source>
</evidence>
<evidence type="ECO:0000256" key="1">
    <source>
        <dbReference type="ARBA" id="ARBA00004240"/>
    </source>
</evidence>
<evidence type="ECO:0000256" key="7">
    <source>
        <dbReference type="ARBA" id="ARBA00022645"/>
    </source>
</evidence>
<accession>A0A520MIV7</accession>
<keyword evidence="8" id="KW-0645">Protease</keyword>
<dbReference type="GO" id="GO:0046872">
    <property type="term" value="F:metal ion binding"/>
    <property type="evidence" value="ECO:0007669"/>
    <property type="project" value="UniProtKB-KW"/>
</dbReference>
<name>A0A520MIV7_9GAMM</name>
<dbReference type="Gene3D" id="3.50.30.30">
    <property type="match status" value="1"/>
</dbReference>
<dbReference type="InterPro" id="IPR007484">
    <property type="entry name" value="Peptidase_M28"/>
</dbReference>
<comment type="caution">
    <text evidence="22">The sequence shown here is derived from an EMBL/GenBank/DDBJ whole genome shotgun (WGS) entry which is preliminary data.</text>
</comment>
<keyword evidence="12" id="KW-0256">Endoplasmic reticulum</keyword>
<evidence type="ECO:0000256" key="13">
    <source>
        <dbReference type="ARBA" id="ARBA00022833"/>
    </source>
</evidence>
<dbReference type="GO" id="GO:0005764">
    <property type="term" value="C:lysosome"/>
    <property type="evidence" value="ECO:0007669"/>
    <property type="project" value="UniProtKB-SubCell"/>
</dbReference>
<evidence type="ECO:0000256" key="3">
    <source>
        <dbReference type="ARBA" id="ARBA00004555"/>
    </source>
</evidence>
<evidence type="ECO:0000256" key="5">
    <source>
        <dbReference type="ARBA" id="ARBA00014116"/>
    </source>
</evidence>
<evidence type="ECO:0000256" key="4">
    <source>
        <dbReference type="ARBA" id="ARBA00004613"/>
    </source>
</evidence>
<sequence>MLGGFLSLLATPLSYASDEAVYKEAKSLIKKGLASDVGFEIVESLTTEIGPRLAGSEAEARARSWGEGKFRELGFSNIRTEPFLVKHWERKFEQAQIISPYPQNLVITALGGSISTPPDGVTGEVVSFPTLQDLKDAPVKGLEGKIVFVDEYMTRTQGGSGYGIAVRKRSGAANEAGKRGAIAALIRSVGTDHHRFAHTGQMTYEDDVTKVPVAALSAPDADQLQRALLKGTVEVNVVLDVISQGEAISGNVIAEIPGETDEIVLIGGHLDSWDLGTGAIDDGAGIGITVGAAKLILDLNKTPRRTIRIVMFGSEEVGLIGAKAYAKKYRDRLDKHIVGAESDFGAGRIWKFDTNFAQEKLFLAESMHKVLEPLGIGRGDNNASGGPDIGPLRELGVPAVTLKQNGWDYFDYHHTADDTLDKIDKSDIAQNVAAYAAFVWMAANLNGHFRKD</sequence>
<dbReference type="Pfam" id="PF04389">
    <property type="entry name" value="Peptidase_M28"/>
    <property type="match status" value="1"/>
</dbReference>